<dbReference type="Proteomes" id="UP001589890">
    <property type="component" value="Unassembled WGS sequence"/>
</dbReference>
<keyword evidence="3" id="KW-0804">Transcription</keyword>
<dbReference type="InterPro" id="IPR003033">
    <property type="entry name" value="SCP2_sterol-bd_dom"/>
</dbReference>
<sequence>MPNKRSYGDPCGVAHALDLVGERWALLIVRDLLLGPKRFTDLQVGLAGVPPNVLTSRLKDLQDAGVVHKRTLPPPGATRVYELTEWGAQLKPIVLALGLWGAQSPVTRPDGQLGTDSLMLSLQATLDPAAFASAEGSFEFHLGRDGFVVSIGDNVDVVRGHAPGSPRAVIGTDAGTLAALMAGEEDVDAALAAGRVRLDGDGDAGRILLEALWRSDISAA</sequence>
<dbReference type="Pfam" id="PF02036">
    <property type="entry name" value="SCP2"/>
    <property type="match status" value="1"/>
</dbReference>
<keyword evidence="6" id="KW-1185">Reference proteome</keyword>
<evidence type="ECO:0000259" key="4">
    <source>
        <dbReference type="PROSITE" id="PS51118"/>
    </source>
</evidence>
<dbReference type="InterPro" id="IPR036388">
    <property type="entry name" value="WH-like_DNA-bd_sf"/>
</dbReference>
<dbReference type="InterPro" id="IPR036527">
    <property type="entry name" value="SCP2_sterol-bd_dom_sf"/>
</dbReference>
<dbReference type="Pfam" id="PF01638">
    <property type="entry name" value="HxlR"/>
    <property type="match status" value="1"/>
</dbReference>
<dbReference type="RefSeq" id="WP_380044063.1">
    <property type="nucleotide sequence ID" value="NZ_JBHLTC010000005.1"/>
</dbReference>
<gene>
    <name evidence="5" type="ORF">ACFFGN_04770</name>
</gene>
<dbReference type="SUPFAM" id="SSF46785">
    <property type="entry name" value="Winged helix' DNA-binding domain"/>
    <property type="match status" value="1"/>
</dbReference>
<feature type="domain" description="HTH hxlR-type" evidence="4">
    <location>
        <begin position="11"/>
        <end position="109"/>
    </location>
</feature>
<evidence type="ECO:0000256" key="3">
    <source>
        <dbReference type="ARBA" id="ARBA00023163"/>
    </source>
</evidence>
<dbReference type="EMBL" id="JBHLTC010000005">
    <property type="protein sequence ID" value="MFC0623363.1"/>
    <property type="molecule type" value="Genomic_DNA"/>
</dbReference>
<evidence type="ECO:0000313" key="6">
    <source>
        <dbReference type="Proteomes" id="UP001589890"/>
    </source>
</evidence>
<evidence type="ECO:0000256" key="2">
    <source>
        <dbReference type="ARBA" id="ARBA00023125"/>
    </source>
</evidence>
<keyword evidence="2" id="KW-0238">DNA-binding</keyword>
<dbReference type="PROSITE" id="PS51118">
    <property type="entry name" value="HTH_HXLR"/>
    <property type="match status" value="1"/>
</dbReference>
<evidence type="ECO:0000256" key="1">
    <source>
        <dbReference type="ARBA" id="ARBA00023015"/>
    </source>
</evidence>
<name>A0ABV6QFN4_9ACTN</name>
<dbReference type="PANTHER" id="PTHR33204:SF18">
    <property type="entry name" value="TRANSCRIPTIONAL REGULATORY PROTEIN"/>
    <property type="match status" value="1"/>
</dbReference>
<protein>
    <submittedName>
        <fullName evidence="5">Winged helix-turn-helix transcriptional regulator</fullName>
    </submittedName>
</protein>
<dbReference type="InterPro" id="IPR002577">
    <property type="entry name" value="HTH_HxlR"/>
</dbReference>
<dbReference type="Gene3D" id="3.30.1050.10">
    <property type="entry name" value="SCP2 sterol-binding domain"/>
    <property type="match status" value="1"/>
</dbReference>
<evidence type="ECO:0000313" key="5">
    <source>
        <dbReference type="EMBL" id="MFC0623363.1"/>
    </source>
</evidence>
<proteinExistence type="predicted"/>
<accession>A0ABV6QFN4</accession>
<keyword evidence="1" id="KW-0805">Transcription regulation</keyword>
<dbReference type="Gene3D" id="1.10.10.10">
    <property type="entry name" value="Winged helix-like DNA-binding domain superfamily/Winged helix DNA-binding domain"/>
    <property type="match status" value="1"/>
</dbReference>
<dbReference type="InterPro" id="IPR036390">
    <property type="entry name" value="WH_DNA-bd_sf"/>
</dbReference>
<dbReference type="SUPFAM" id="SSF55718">
    <property type="entry name" value="SCP-like"/>
    <property type="match status" value="1"/>
</dbReference>
<reference evidence="5 6" key="1">
    <citation type="submission" date="2024-09" db="EMBL/GenBank/DDBJ databases">
        <authorList>
            <person name="Sun Q."/>
            <person name="Mori K."/>
        </authorList>
    </citation>
    <scope>NUCLEOTIDE SEQUENCE [LARGE SCALE GENOMIC DNA]</scope>
    <source>
        <strain evidence="5 6">CGMCC 1.15906</strain>
    </source>
</reference>
<organism evidence="5 6">
    <name type="scientific">Kribbella deserti</name>
    <dbReference type="NCBI Taxonomy" id="1926257"/>
    <lineage>
        <taxon>Bacteria</taxon>
        <taxon>Bacillati</taxon>
        <taxon>Actinomycetota</taxon>
        <taxon>Actinomycetes</taxon>
        <taxon>Propionibacteriales</taxon>
        <taxon>Kribbellaceae</taxon>
        <taxon>Kribbella</taxon>
    </lineage>
</organism>
<dbReference type="PANTHER" id="PTHR33204">
    <property type="entry name" value="TRANSCRIPTIONAL REGULATOR, MARR FAMILY"/>
    <property type="match status" value="1"/>
</dbReference>
<comment type="caution">
    <text evidence="5">The sequence shown here is derived from an EMBL/GenBank/DDBJ whole genome shotgun (WGS) entry which is preliminary data.</text>
</comment>